<dbReference type="PANTHER" id="PTHR43065">
    <property type="entry name" value="SENSOR HISTIDINE KINASE"/>
    <property type="match status" value="1"/>
</dbReference>
<accession>A0A9X4AFI3</accession>
<reference evidence="10" key="1">
    <citation type="submission" date="2022-06" db="EMBL/GenBank/DDBJ databases">
        <title>Aquibacillus sp. a new bacterium isolated from soil saline samples.</title>
        <authorList>
            <person name="Galisteo C."/>
            <person name="De La Haba R."/>
            <person name="Sanchez-Porro C."/>
            <person name="Ventosa A."/>
        </authorList>
    </citation>
    <scope>NUCLEOTIDE SEQUENCE</scope>
    <source>
        <strain evidence="10">3ASR75-54</strain>
    </source>
</reference>
<keyword evidence="11" id="KW-1185">Reference proteome</keyword>
<dbReference type="RefSeq" id="WP_272446766.1">
    <property type="nucleotide sequence ID" value="NZ_JAMQKC010000012.1"/>
</dbReference>
<dbReference type="GO" id="GO:0005524">
    <property type="term" value="F:ATP binding"/>
    <property type="evidence" value="ECO:0007669"/>
    <property type="project" value="UniProtKB-KW"/>
</dbReference>
<evidence type="ECO:0000256" key="5">
    <source>
        <dbReference type="ARBA" id="ARBA00022741"/>
    </source>
</evidence>
<protein>
    <recommendedName>
        <fullName evidence="2">histidine kinase</fullName>
        <ecNumber evidence="2">2.7.13.3</ecNumber>
    </recommendedName>
</protein>
<name>A0A9X4AFI3_9BACI</name>
<keyword evidence="8" id="KW-0902">Two-component regulatory system</keyword>
<dbReference type="InterPro" id="IPR003594">
    <property type="entry name" value="HATPase_dom"/>
</dbReference>
<dbReference type="Gene3D" id="3.30.565.10">
    <property type="entry name" value="Histidine kinase-like ATPase, C-terminal domain"/>
    <property type="match status" value="1"/>
</dbReference>
<evidence type="ECO:0000256" key="1">
    <source>
        <dbReference type="ARBA" id="ARBA00000085"/>
    </source>
</evidence>
<gene>
    <name evidence="10" type="ORF">NC799_12400</name>
</gene>
<dbReference type="InterPro" id="IPR005467">
    <property type="entry name" value="His_kinase_dom"/>
</dbReference>
<organism evidence="10 11">
    <name type="scientific">Aquibacillus salsiterrae</name>
    <dbReference type="NCBI Taxonomy" id="2950439"/>
    <lineage>
        <taxon>Bacteria</taxon>
        <taxon>Bacillati</taxon>
        <taxon>Bacillota</taxon>
        <taxon>Bacilli</taxon>
        <taxon>Bacillales</taxon>
        <taxon>Bacillaceae</taxon>
        <taxon>Aquibacillus</taxon>
    </lineage>
</organism>
<keyword evidence="5" id="KW-0547">Nucleotide-binding</keyword>
<dbReference type="InterPro" id="IPR004358">
    <property type="entry name" value="Sig_transdc_His_kin-like_C"/>
</dbReference>
<comment type="catalytic activity">
    <reaction evidence="1">
        <text>ATP + protein L-histidine = ADP + protein N-phospho-L-histidine.</text>
        <dbReference type="EC" id="2.7.13.3"/>
    </reaction>
</comment>
<dbReference type="EMBL" id="JAMQKC010000012">
    <property type="protein sequence ID" value="MDC3417699.1"/>
    <property type="molecule type" value="Genomic_DNA"/>
</dbReference>
<keyword evidence="3" id="KW-0597">Phosphoprotein</keyword>
<evidence type="ECO:0000313" key="11">
    <source>
        <dbReference type="Proteomes" id="UP001145069"/>
    </source>
</evidence>
<dbReference type="InterPro" id="IPR025847">
    <property type="entry name" value="MEDS_domain"/>
</dbReference>
<dbReference type="CDD" id="cd00075">
    <property type="entry name" value="HATPase"/>
    <property type="match status" value="1"/>
</dbReference>
<dbReference type="EC" id="2.7.13.3" evidence="2"/>
<keyword evidence="6" id="KW-0418">Kinase</keyword>
<feature type="domain" description="Histidine kinase" evidence="9">
    <location>
        <begin position="226"/>
        <end position="428"/>
    </location>
</feature>
<dbReference type="Pfam" id="PF00512">
    <property type="entry name" value="HisKA"/>
    <property type="match status" value="1"/>
</dbReference>
<evidence type="ECO:0000256" key="3">
    <source>
        <dbReference type="ARBA" id="ARBA00022553"/>
    </source>
</evidence>
<evidence type="ECO:0000256" key="7">
    <source>
        <dbReference type="ARBA" id="ARBA00022840"/>
    </source>
</evidence>
<dbReference type="InterPro" id="IPR003661">
    <property type="entry name" value="HisK_dim/P_dom"/>
</dbReference>
<dbReference type="InterPro" id="IPR036890">
    <property type="entry name" value="HATPase_C_sf"/>
</dbReference>
<dbReference type="InterPro" id="IPR036097">
    <property type="entry name" value="HisK_dim/P_sf"/>
</dbReference>
<dbReference type="Pfam" id="PF14417">
    <property type="entry name" value="MEDS"/>
    <property type="match status" value="1"/>
</dbReference>
<dbReference type="Proteomes" id="UP001145069">
    <property type="component" value="Unassembled WGS sequence"/>
</dbReference>
<dbReference type="SUPFAM" id="SSF55874">
    <property type="entry name" value="ATPase domain of HSP90 chaperone/DNA topoisomerase II/histidine kinase"/>
    <property type="match status" value="1"/>
</dbReference>
<evidence type="ECO:0000256" key="8">
    <source>
        <dbReference type="ARBA" id="ARBA00023012"/>
    </source>
</evidence>
<dbReference type="PROSITE" id="PS50109">
    <property type="entry name" value="HIS_KIN"/>
    <property type="match status" value="1"/>
</dbReference>
<evidence type="ECO:0000256" key="6">
    <source>
        <dbReference type="ARBA" id="ARBA00022777"/>
    </source>
</evidence>
<dbReference type="SUPFAM" id="SSF47384">
    <property type="entry name" value="Homodimeric domain of signal transducing histidine kinase"/>
    <property type="match status" value="1"/>
</dbReference>
<sequence length="437" mass="49337">MVLLNDEIGESNITQYHNSLSRGGHILYVYDDKRKYIENAVNYIVEGIENNEGVIYADSQEIIDFIVLRLKENNLSDTLINNVTFVSDEYLYRENGTNLPTLSTIKQLIETAIKKNHPVRTWGKVVTNPSDGLLQYEKNCDVYSSENKLFTVCAYDGNNISGVFLTELLANYEYFMTDNQLVPSNLYKDKTNSSPSIVKQINLEKIEDNVRLRSEQLTFAGQFAAGICHEIRNPLTTIKGFFQLIKEDQTNTKFYQVIDQELDRIQQITSELLLLAKPHSKQREKHNLVSLVTEVGVLLNSQAVMKSIQIKTTIDDDPLFIYCDDTKVKQVIINLVKNAIEVMENGTIHISVKKNDNLAVLSIKDEGPGIPKDILGNIGQPFFTTKKEGTGLGLIISFNIIRSHGGTIDLQSKEGAGTTFTIKLPIVEYRDTENDEL</sequence>
<dbReference type="SMART" id="SM00387">
    <property type="entry name" value="HATPase_c"/>
    <property type="match status" value="1"/>
</dbReference>
<dbReference type="PANTHER" id="PTHR43065:SF10">
    <property type="entry name" value="PEROXIDE STRESS-ACTIVATED HISTIDINE KINASE MAK3"/>
    <property type="match status" value="1"/>
</dbReference>
<proteinExistence type="predicted"/>
<dbReference type="PRINTS" id="PR00344">
    <property type="entry name" value="BCTRLSENSOR"/>
</dbReference>
<evidence type="ECO:0000313" key="10">
    <source>
        <dbReference type="EMBL" id="MDC3417699.1"/>
    </source>
</evidence>
<comment type="caution">
    <text evidence="10">The sequence shown here is derived from an EMBL/GenBank/DDBJ whole genome shotgun (WGS) entry which is preliminary data.</text>
</comment>
<keyword evidence="7 10" id="KW-0067">ATP-binding</keyword>
<dbReference type="AlphaFoldDB" id="A0A9X4AFI3"/>
<dbReference type="SMART" id="SM00388">
    <property type="entry name" value="HisKA"/>
    <property type="match status" value="1"/>
</dbReference>
<dbReference type="Pfam" id="PF02518">
    <property type="entry name" value="HATPase_c"/>
    <property type="match status" value="1"/>
</dbReference>
<evidence type="ECO:0000259" key="9">
    <source>
        <dbReference type="PROSITE" id="PS50109"/>
    </source>
</evidence>
<evidence type="ECO:0000256" key="2">
    <source>
        <dbReference type="ARBA" id="ARBA00012438"/>
    </source>
</evidence>
<dbReference type="GO" id="GO:0000155">
    <property type="term" value="F:phosphorelay sensor kinase activity"/>
    <property type="evidence" value="ECO:0007669"/>
    <property type="project" value="InterPro"/>
</dbReference>
<dbReference type="CDD" id="cd00082">
    <property type="entry name" value="HisKA"/>
    <property type="match status" value="1"/>
</dbReference>
<keyword evidence="4" id="KW-0808">Transferase</keyword>
<evidence type="ECO:0000256" key="4">
    <source>
        <dbReference type="ARBA" id="ARBA00022679"/>
    </source>
</evidence>
<dbReference type="Gene3D" id="1.10.287.130">
    <property type="match status" value="1"/>
</dbReference>